<gene>
    <name evidence="1" type="ORF">KAOT1_19557</name>
</gene>
<evidence type="ECO:0000313" key="2">
    <source>
        <dbReference type="Proteomes" id="UP000002945"/>
    </source>
</evidence>
<sequence>MKIHTFKSIILSIFEAKHQNYVSALKTILYFSLFKYPLTRTEIFQFTDTTDQKVINSEIDMLLDKGVIFNFDGFYIDVNDPDRIERRLKGNEMARNIMPKAVKVSKKIAKFPYVEGVCLSGALSKGFYDDDGDFDFFIITKPNRLWVARTLLVLYKKIFLLNSKKYFCVNYFISTDQLEISEQNLFTATEIATLIPLYGKDTFKAFLESNPWAHPYFPNKPSHKLSTIRETEKSGLSKLIQKLCNGSLGLKLDHFLQKLTIKKWRRKFTHLAKEDFDIAMKSTRHVSKHHPQNYQNKVIKRLGERYSEVVAQYNLKYPETNA</sequence>
<dbReference type="AlphaFoldDB" id="A9DPA9"/>
<comment type="caution">
    <text evidence="1">The sequence shown here is derived from an EMBL/GenBank/DDBJ whole genome shotgun (WGS) entry which is preliminary data.</text>
</comment>
<organism evidence="1 2">
    <name type="scientific">Kordia algicida OT-1</name>
    <dbReference type="NCBI Taxonomy" id="391587"/>
    <lineage>
        <taxon>Bacteria</taxon>
        <taxon>Pseudomonadati</taxon>
        <taxon>Bacteroidota</taxon>
        <taxon>Flavobacteriia</taxon>
        <taxon>Flavobacteriales</taxon>
        <taxon>Flavobacteriaceae</taxon>
        <taxon>Kordia</taxon>
    </lineage>
</organism>
<dbReference type="STRING" id="391587.KAOT1_19557"/>
<reference evidence="1 2" key="1">
    <citation type="journal article" date="2011" name="J. Bacteriol.">
        <title>Genome sequence of the algicidal bacterium Kordia algicida OT-1.</title>
        <authorList>
            <person name="Lee H.S."/>
            <person name="Kang S.G."/>
            <person name="Kwon K.K."/>
            <person name="Lee J.H."/>
            <person name="Kim S.J."/>
        </authorList>
    </citation>
    <scope>NUCLEOTIDE SEQUENCE [LARGE SCALE GENOMIC DNA]</scope>
    <source>
        <strain evidence="1 2">OT-1</strain>
    </source>
</reference>
<evidence type="ECO:0000313" key="1">
    <source>
        <dbReference type="EMBL" id="EDP97392.1"/>
    </source>
</evidence>
<dbReference type="EMBL" id="ABIB01000002">
    <property type="protein sequence ID" value="EDP97392.1"/>
    <property type="molecule type" value="Genomic_DNA"/>
</dbReference>
<dbReference type="HOGENOM" id="CLU_887893_0_0_10"/>
<accession>A9DPA9</accession>
<name>A9DPA9_9FLAO</name>
<keyword evidence="2" id="KW-1185">Reference proteome</keyword>
<dbReference type="Proteomes" id="UP000002945">
    <property type="component" value="Unassembled WGS sequence"/>
</dbReference>
<dbReference type="eggNOG" id="COG1708">
    <property type="taxonomic scope" value="Bacteria"/>
</dbReference>
<proteinExistence type="predicted"/>
<evidence type="ECO:0008006" key="3">
    <source>
        <dbReference type="Google" id="ProtNLM"/>
    </source>
</evidence>
<protein>
    <recommendedName>
        <fullName evidence="3">Nucleotidyltransferase</fullName>
    </recommendedName>
</protein>